<feature type="domain" description="Amidohydrolase 3" evidence="1">
    <location>
        <begin position="67"/>
        <end position="411"/>
    </location>
</feature>
<dbReference type="SUPFAM" id="SSF51338">
    <property type="entry name" value="Composite domain of metallo-dependent hydrolases"/>
    <property type="match status" value="1"/>
</dbReference>
<dbReference type="PANTHER" id="PTHR32027:SF9">
    <property type="entry name" value="BLL3847 PROTEIN"/>
    <property type="match status" value="1"/>
</dbReference>
<dbReference type="InterPro" id="IPR013108">
    <property type="entry name" value="Amidohydro_3"/>
</dbReference>
<reference evidence="2 3" key="1">
    <citation type="submission" date="2022-04" db="EMBL/GenBank/DDBJ databases">
        <title>Mechanism of arsenic methylation and mitigation arsenic toxicity by Bacillus sp. LH14 from an Arsenic-Contaminated Paddy Soil.</title>
        <authorList>
            <person name="Wang D."/>
        </authorList>
    </citation>
    <scope>NUCLEOTIDE SEQUENCE [LARGE SCALE GENOMIC DNA]</scope>
    <source>
        <strain evidence="2 3">LH14</strain>
    </source>
</reference>
<dbReference type="PANTHER" id="PTHR32027">
    <property type="entry name" value="CYTOSINE DEAMINASE"/>
    <property type="match status" value="1"/>
</dbReference>
<dbReference type="CDD" id="cd01293">
    <property type="entry name" value="Bact_CD"/>
    <property type="match status" value="1"/>
</dbReference>
<dbReference type="InterPro" id="IPR011059">
    <property type="entry name" value="Metal-dep_hydrolase_composite"/>
</dbReference>
<organism evidence="2 3">
    <name type="scientific">Gottfriedia acidiceleris</name>
    <dbReference type="NCBI Taxonomy" id="371036"/>
    <lineage>
        <taxon>Bacteria</taxon>
        <taxon>Bacillati</taxon>
        <taxon>Bacillota</taxon>
        <taxon>Bacilli</taxon>
        <taxon>Bacillales</taxon>
        <taxon>Bacillaceae</taxon>
        <taxon>Gottfriedia</taxon>
    </lineage>
</organism>
<keyword evidence="3" id="KW-1185">Reference proteome</keyword>
<proteinExistence type="predicted"/>
<dbReference type="SUPFAM" id="SSF51556">
    <property type="entry name" value="Metallo-dependent hydrolases"/>
    <property type="match status" value="1"/>
</dbReference>
<dbReference type="InterPro" id="IPR032466">
    <property type="entry name" value="Metal_Hydrolase"/>
</dbReference>
<dbReference type="Gene3D" id="3.20.20.140">
    <property type="entry name" value="Metal-dependent hydrolases"/>
    <property type="match status" value="1"/>
</dbReference>
<dbReference type="Pfam" id="PF07969">
    <property type="entry name" value="Amidohydro_3"/>
    <property type="match status" value="1"/>
</dbReference>
<evidence type="ECO:0000313" key="3">
    <source>
        <dbReference type="Proteomes" id="UP000830639"/>
    </source>
</evidence>
<dbReference type="Gene3D" id="2.30.40.10">
    <property type="entry name" value="Urease, subunit C, domain 1"/>
    <property type="match status" value="1"/>
</dbReference>
<accession>A0ABY4JRA1</accession>
<name>A0ABY4JRA1_9BACI</name>
<sequence>MWDGRVRILSKSYWLTNVSLENGFTYNDNDVINGTATGKYNVKIENGKIASIQLVSDLITDQLPQYDVQGLLMIPSFKEMHIHIDKTYYGGPWKACMPATNGVKTRIEEEQILLPKLLPTAKERAEKMLDLLLSYGTTHIRTHCNIDPVIGLKNLEATLQALEGYKDKLTHEIVAFPQHGLLRSHSVELVKEAMKYGANLVGGVDPASIDENIERSLETIMEIAVESNSDIDVHLHDPDHLGLFTMQRLATLTEKAGWQGRVTVSHASGLADLSVPDATAIAERFADLGISITSTVPIFRTIPIPLLSEKGVKVELGNDSITDHWTPFGIGDNLEKVGRLAERFRYIEEKTLANSLGFITGGVTPLNNEGERAWPNVGDEANIVLVEATCSAEAVARRAKRTAVIFKGNVVSGSISSLESTTV</sequence>
<dbReference type="NCBIfam" id="NF005312">
    <property type="entry name" value="PRK06846.1"/>
    <property type="match status" value="1"/>
</dbReference>
<evidence type="ECO:0000313" key="2">
    <source>
        <dbReference type="EMBL" id="UPM55388.1"/>
    </source>
</evidence>
<dbReference type="EMBL" id="CP096034">
    <property type="protein sequence ID" value="UPM55388.1"/>
    <property type="molecule type" value="Genomic_DNA"/>
</dbReference>
<gene>
    <name evidence="2" type="ORF">MY490_05965</name>
</gene>
<protein>
    <submittedName>
        <fullName evidence="2">Amidohydrolase family protein</fullName>
    </submittedName>
</protein>
<dbReference type="Proteomes" id="UP000830639">
    <property type="component" value="Chromosome"/>
</dbReference>
<dbReference type="RefSeq" id="WP_248268402.1">
    <property type="nucleotide sequence ID" value="NZ_CP096034.1"/>
</dbReference>
<dbReference type="InterPro" id="IPR052349">
    <property type="entry name" value="Metallo-hydrolase_Enzymes"/>
</dbReference>
<evidence type="ECO:0000259" key="1">
    <source>
        <dbReference type="Pfam" id="PF07969"/>
    </source>
</evidence>